<dbReference type="GO" id="GO:0009007">
    <property type="term" value="F:site-specific DNA-methyltransferase (adenine-specific) activity"/>
    <property type="evidence" value="ECO:0007669"/>
    <property type="project" value="TreeGrafter"/>
</dbReference>
<dbReference type="Pfam" id="PF01555">
    <property type="entry name" value="N6_N4_Mtase"/>
    <property type="match status" value="1"/>
</dbReference>
<evidence type="ECO:0000256" key="4">
    <source>
        <dbReference type="SAM" id="MobiDB-lite"/>
    </source>
</evidence>
<dbReference type="Proteomes" id="UP000534207">
    <property type="component" value="Unassembled WGS sequence"/>
</dbReference>
<keyword evidence="2 6" id="KW-0808">Transferase</keyword>
<evidence type="ECO:0000313" key="6">
    <source>
        <dbReference type="EMBL" id="NWK06710.1"/>
    </source>
</evidence>
<dbReference type="GO" id="GO:0009307">
    <property type="term" value="P:DNA restriction-modification system"/>
    <property type="evidence" value="ECO:0007669"/>
    <property type="project" value="UniProtKB-KW"/>
</dbReference>
<feature type="compositionally biased region" description="Polar residues" evidence="4">
    <location>
        <begin position="175"/>
        <end position="190"/>
    </location>
</feature>
<dbReference type="GO" id="GO:0032259">
    <property type="term" value="P:methylation"/>
    <property type="evidence" value="ECO:0007669"/>
    <property type="project" value="UniProtKB-KW"/>
</dbReference>
<reference evidence="6 7" key="1">
    <citation type="journal article" date="2019" name="Environ. Microbiol.">
        <title>Genomics insights into ecotype formation of ammonia-oxidizing archaea in the deep ocean.</title>
        <authorList>
            <person name="Wang Y."/>
            <person name="Huang J.M."/>
            <person name="Cui G.J."/>
            <person name="Nunoura T."/>
            <person name="Takaki Y."/>
            <person name="Li W.L."/>
            <person name="Li J."/>
            <person name="Gao Z.M."/>
            <person name="Takai K."/>
            <person name="Zhang A.Q."/>
            <person name="Stepanauskas R."/>
        </authorList>
    </citation>
    <scope>NUCLEOTIDE SEQUENCE [LARGE SCALE GENOMIC DNA]</scope>
    <source>
        <strain evidence="6 7">G13</strain>
    </source>
</reference>
<evidence type="ECO:0000256" key="3">
    <source>
        <dbReference type="RuleBase" id="RU362026"/>
    </source>
</evidence>
<dbReference type="GO" id="GO:0005737">
    <property type="term" value="C:cytoplasm"/>
    <property type="evidence" value="ECO:0007669"/>
    <property type="project" value="TreeGrafter"/>
</dbReference>
<comment type="catalytic activity">
    <reaction evidence="3">
        <text>a 2'-deoxycytidine in DNA + S-adenosyl-L-methionine = an N(4)-methyl-2'-deoxycytidine in DNA + S-adenosyl-L-homocysteine + H(+)</text>
        <dbReference type="Rhea" id="RHEA:16857"/>
        <dbReference type="Rhea" id="RHEA-COMP:11369"/>
        <dbReference type="Rhea" id="RHEA-COMP:13674"/>
        <dbReference type="ChEBI" id="CHEBI:15378"/>
        <dbReference type="ChEBI" id="CHEBI:57856"/>
        <dbReference type="ChEBI" id="CHEBI:59789"/>
        <dbReference type="ChEBI" id="CHEBI:85452"/>
        <dbReference type="ChEBI" id="CHEBI:137933"/>
        <dbReference type="EC" id="2.1.1.113"/>
    </reaction>
</comment>
<keyword evidence="3" id="KW-0680">Restriction system</keyword>
<dbReference type="GO" id="GO:0003677">
    <property type="term" value="F:DNA binding"/>
    <property type="evidence" value="ECO:0007669"/>
    <property type="project" value="InterPro"/>
</dbReference>
<dbReference type="PRINTS" id="PR00508">
    <property type="entry name" value="S21N4MTFRASE"/>
</dbReference>
<comment type="caution">
    <text evidence="6">The sequence shown here is derived from an EMBL/GenBank/DDBJ whole genome shotgun (WGS) entry which is preliminary data.</text>
</comment>
<dbReference type="GO" id="GO:0008170">
    <property type="term" value="F:N-methyltransferase activity"/>
    <property type="evidence" value="ECO:0007669"/>
    <property type="project" value="InterPro"/>
</dbReference>
<accession>A0A7K4NWM1</accession>
<dbReference type="GO" id="GO:0015667">
    <property type="term" value="F:site-specific DNA-methyltransferase (cytosine-N4-specific) activity"/>
    <property type="evidence" value="ECO:0007669"/>
    <property type="project" value="UniProtKB-EC"/>
</dbReference>
<dbReference type="InterPro" id="IPR029063">
    <property type="entry name" value="SAM-dependent_MTases_sf"/>
</dbReference>
<dbReference type="InterPro" id="IPR001091">
    <property type="entry name" value="RM_Methyltransferase"/>
</dbReference>
<comment type="similarity">
    <text evidence="3">Belongs to the N(4)/N(6)-methyltransferase family.</text>
</comment>
<dbReference type="Gene3D" id="3.40.50.150">
    <property type="entry name" value="Vaccinia Virus protein VP39"/>
    <property type="match status" value="1"/>
</dbReference>
<dbReference type="PANTHER" id="PTHR13370:SF3">
    <property type="entry name" value="TRNA (GUANINE(10)-N2)-METHYLTRANSFERASE HOMOLOG"/>
    <property type="match status" value="1"/>
</dbReference>
<dbReference type="EMBL" id="JACASW010000012">
    <property type="protein sequence ID" value="NWK06710.1"/>
    <property type="molecule type" value="Genomic_DNA"/>
</dbReference>
<keyword evidence="3" id="KW-0949">S-adenosyl-L-methionine</keyword>
<dbReference type="EC" id="2.1.1.113" evidence="3"/>
<evidence type="ECO:0000313" key="7">
    <source>
        <dbReference type="Proteomes" id="UP000534207"/>
    </source>
</evidence>
<protein>
    <recommendedName>
        <fullName evidence="3">Type II methyltransferase</fullName>
        <ecNumber evidence="3">2.1.1.113</ecNumber>
    </recommendedName>
    <alternativeName>
        <fullName evidence="3">N-4 cytosine-specific methyltransferase</fullName>
    </alternativeName>
</protein>
<dbReference type="SUPFAM" id="SSF53335">
    <property type="entry name" value="S-adenosyl-L-methionine-dependent methyltransferases"/>
    <property type="match status" value="1"/>
</dbReference>
<evidence type="ECO:0000256" key="1">
    <source>
        <dbReference type="ARBA" id="ARBA00022603"/>
    </source>
</evidence>
<dbReference type="PANTHER" id="PTHR13370">
    <property type="entry name" value="RNA METHYLASE-RELATED"/>
    <property type="match status" value="1"/>
</dbReference>
<organism evidence="6 7">
    <name type="scientific">Marine Group I thaumarchaeote</name>
    <dbReference type="NCBI Taxonomy" id="2511932"/>
    <lineage>
        <taxon>Archaea</taxon>
        <taxon>Nitrososphaerota</taxon>
        <taxon>Marine Group I</taxon>
    </lineage>
</organism>
<evidence type="ECO:0000259" key="5">
    <source>
        <dbReference type="Pfam" id="PF01555"/>
    </source>
</evidence>
<evidence type="ECO:0000256" key="2">
    <source>
        <dbReference type="ARBA" id="ARBA00022679"/>
    </source>
</evidence>
<gene>
    <name evidence="6" type="ORF">HX827_05210</name>
</gene>
<proteinExistence type="inferred from homology"/>
<feature type="region of interest" description="Disordered" evidence="4">
    <location>
        <begin position="175"/>
        <end position="202"/>
    </location>
</feature>
<dbReference type="InterPro" id="IPR002941">
    <property type="entry name" value="DNA_methylase_N4/N6"/>
</dbReference>
<feature type="domain" description="DNA methylase N-4/N-6" evidence="5">
    <location>
        <begin position="22"/>
        <end position="316"/>
    </location>
</feature>
<sequence>MLIFGDNEVVMKKLLEEKIKGIRLVYIDPPFSTNNIFRSGKKRTSTVSHSKSDEIAYNDQLTGLEYLEFLRRRIAIMHELLEKDGSFYLHIDTKIGHYVKILIDGVFGKEFFVNDITRIKSNPKNFARAAFGNIKDVIFFYSKTKKYVWNESLEDYTDEDIVKLFPKIDKKGRRYTTNPLHAPNESNGQTGKVWKGQKPPKGRHWRYKLETLDELDKNGLIERSSTGNPRKIIYADDFIAKKKKRQDIWSFKDKPNPVYPTQKNLDMLKMIVQTSSNENDIVLDSFVGGGSTIVAAEEEKRRWIGIDNSPKAIEVTLKRLSAIKNHQPFALYATEEMLPKLPKALQKIANQKST</sequence>
<keyword evidence="1 3" id="KW-0489">Methyltransferase</keyword>
<name>A0A7K4NWM1_9ARCH</name>
<dbReference type="AlphaFoldDB" id="A0A7K4NWM1"/>